<accession>A0ABN7WMQ2</accession>
<dbReference type="PANTHER" id="PTHR35871">
    <property type="entry name" value="EXPRESSED PROTEIN"/>
    <property type="match status" value="1"/>
</dbReference>
<protein>
    <submittedName>
        <fullName evidence="1">20011_t:CDS:1</fullName>
    </submittedName>
</protein>
<feature type="non-terminal residue" evidence="1">
    <location>
        <position position="1"/>
    </location>
</feature>
<reference evidence="1 2" key="1">
    <citation type="submission" date="2021-06" db="EMBL/GenBank/DDBJ databases">
        <authorList>
            <person name="Kallberg Y."/>
            <person name="Tangrot J."/>
            <person name="Rosling A."/>
        </authorList>
    </citation>
    <scope>NUCLEOTIDE SEQUENCE [LARGE SCALE GENOMIC DNA]</scope>
    <source>
        <strain evidence="1 2">120-4 pot B 10/14</strain>
    </source>
</reference>
<dbReference type="EMBL" id="CAJVQB010052937">
    <property type="protein sequence ID" value="CAG8836145.1"/>
    <property type="molecule type" value="Genomic_DNA"/>
</dbReference>
<keyword evidence="2" id="KW-1185">Reference proteome</keyword>
<sequence length="179" mass="20308">LPPNVPEIVLVTHNELIFYANNDTIGQLCLSQEEKEAKDSLPNSERLLYTNAYVIVYPEVSERAIPIFKRMNPEKVALFMFDNSCNHNAFAEDALLVSQMNMKDRGKRPLLHDSRMPDGSNHIMIFVDQDNKVKPKGINRVLQERGLWVPGLIRECDARKAGASDQTNLQCCAINILKN</sequence>
<evidence type="ECO:0000313" key="2">
    <source>
        <dbReference type="Proteomes" id="UP000789901"/>
    </source>
</evidence>
<organism evidence="1 2">
    <name type="scientific">Gigaspora margarita</name>
    <dbReference type="NCBI Taxonomy" id="4874"/>
    <lineage>
        <taxon>Eukaryota</taxon>
        <taxon>Fungi</taxon>
        <taxon>Fungi incertae sedis</taxon>
        <taxon>Mucoromycota</taxon>
        <taxon>Glomeromycotina</taxon>
        <taxon>Glomeromycetes</taxon>
        <taxon>Diversisporales</taxon>
        <taxon>Gigasporaceae</taxon>
        <taxon>Gigaspora</taxon>
    </lineage>
</organism>
<feature type="non-terminal residue" evidence="1">
    <location>
        <position position="179"/>
    </location>
</feature>
<gene>
    <name evidence="1" type="ORF">GMARGA_LOCUS32888</name>
</gene>
<proteinExistence type="predicted"/>
<evidence type="ECO:0000313" key="1">
    <source>
        <dbReference type="EMBL" id="CAG8836145.1"/>
    </source>
</evidence>
<dbReference type="Proteomes" id="UP000789901">
    <property type="component" value="Unassembled WGS sequence"/>
</dbReference>
<name>A0ABN7WMQ2_GIGMA</name>
<comment type="caution">
    <text evidence="1">The sequence shown here is derived from an EMBL/GenBank/DDBJ whole genome shotgun (WGS) entry which is preliminary data.</text>
</comment>
<dbReference type="PANTHER" id="PTHR35871:SF1">
    <property type="entry name" value="CXC1-LIKE CYSTEINE CLUSTER ASSOCIATED WITH KDZ TRANSPOSASES DOMAIN-CONTAINING PROTEIN"/>
    <property type="match status" value="1"/>
</dbReference>